<dbReference type="InterPro" id="IPR015915">
    <property type="entry name" value="Kelch-typ_b-propeller"/>
</dbReference>
<sequence length="569" mass="62353">MHIYGGYVDLKGSNNELWTFDFATGGWHLAYTGDGGKSGPSARHGHSAVVYDGSMWVFGGMTNLEAKSDFWCWNFEAHLWKRVKGQRGVPELSGHSACVVADSMLMFGGSSHGELENAVWRFHFGTQSWQRMACEGAAPSPCHYHSVVVIQHQVSPPVDRCHSAPHVSHCALLDPQIEQVRPKSSPASIPTPHGRVPFQNQVQPYNVTPALPSSQDKCEFEMFDIRHMRTEHPPRDASHVSCPLCATTATLYQLRKSWSIDFSFGARTGLHVRKVSEARPLVHRGKYTFNENISLSSFGGSENPVYDDSPPYTSIEQFQRRMADHEEIPLKKLRPNNAAPLFLNGDVHNNSTSQRLGSALLCRGCNKSKTGRAKLRNHSKSSSLESLLSRFDGAEIDGSSSHVSCCSIVENDLFIEDIEETSFSCSDDVTNEVNVSLNTSVPVRQVQELGHVNSTAVNICNVSDAGKPMIIVTNSANRTIHHVNVDSTTNVGSGSDMKHSDTESLWHSKMAWMQPGSEDGKENLAANCSGGDEKKGVGVKVTEPVSDSCHVATISDEQKPVVSSMAHVL</sequence>
<accession>A0AAD9NVW7</accession>
<keyword evidence="2" id="KW-1185">Reference proteome</keyword>
<dbReference type="Gene3D" id="2.120.10.80">
    <property type="entry name" value="Kelch-type beta propeller"/>
    <property type="match status" value="1"/>
</dbReference>
<comment type="caution">
    <text evidence="1">The sequence shown here is derived from an EMBL/GenBank/DDBJ whole genome shotgun (WGS) entry which is preliminary data.</text>
</comment>
<gene>
    <name evidence="1" type="ORF">NP493_322g02060</name>
</gene>
<dbReference type="Proteomes" id="UP001209878">
    <property type="component" value="Unassembled WGS sequence"/>
</dbReference>
<reference evidence="1" key="1">
    <citation type="journal article" date="2023" name="Mol. Biol. Evol.">
        <title>Third-Generation Sequencing Reveals the Adaptive Role of the Epigenome in Three Deep-Sea Polychaetes.</title>
        <authorList>
            <person name="Perez M."/>
            <person name="Aroh O."/>
            <person name="Sun Y."/>
            <person name="Lan Y."/>
            <person name="Juniper S.K."/>
            <person name="Young C.R."/>
            <person name="Angers B."/>
            <person name="Qian P.Y."/>
        </authorList>
    </citation>
    <scope>NUCLEOTIDE SEQUENCE</scope>
    <source>
        <strain evidence="1">R07B-5</strain>
    </source>
</reference>
<protein>
    <submittedName>
        <fullName evidence="1">Uncharacterized protein</fullName>
    </submittedName>
</protein>
<name>A0AAD9NVW7_RIDPI</name>
<organism evidence="1 2">
    <name type="scientific">Ridgeia piscesae</name>
    <name type="common">Tubeworm</name>
    <dbReference type="NCBI Taxonomy" id="27915"/>
    <lineage>
        <taxon>Eukaryota</taxon>
        <taxon>Metazoa</taxon>
        <taxon>Spiralia</taxon>
        <taxon>Lophotrochozoa</taxon>
        <taxon>Annelida</taxon>
        <taxon>Polychaeta</taxon>
        <taxon>Sedentaria</taxon>
        <taxon>Canalipalpata</taxon>
        <taxon>Sabellida</taxon>
        <taxon>Siboglinidae</taxon>
        <taxon>Ridgeia</taxon>
    </lineage>
</organism>
<evidence type="ECO:0000313" key="1">
    <source>
        <dbReference type="EMBL" id="KAK2183161.1"/>
    </source>
</evidence>
<dbReference type="SUPFAM" id="SSF117281">
    <property type="entry name" value="Kelch motif"/>
    <property type="match status" value="1"/>
</dbReference>
<evidence type="ECO:0000313" key="2">
    <source>
        <dbReference type="Proteomes" id="UP001209878"/>
    </source>
</evidence>
<dbReference type="PANTHER" id="PTHR23244:SF467">
    <property type="entry name" value="EF-HAND DOMAIN-CONTAINING PROTEIN"/>
    <property type="match status" value="1"/>
</dbReference>
<dbReference type="Pfam" id="PF24681">
    <property type="entry name" value="Kelch_KLHDC2_KLHL20_DRC7"/>
    <property type="match status" value="1"/>
</dbReference>
<proteinExistence type="predicted"/>
<dbReference type="EMBL" id="JAODUO010000321">
    <property type="protein sequence ID" value="KAK2183161.1"/>
    <property type="molecule type" value="Genomic_DNA"/>
</dbReference>
<dbReference type="PANTHER" id="PTHR23244">
    <property type="entry name" value="KELCH REPEAT DOMAIN"/>
    <property type="match status" value="1"/>
</dbReference>
<dbReference type="AlphaFoldDB" id="A0AAD9NVW7"/>